<evidence type="ECO:0000313" key="1">
    <source>
        <dbReference type="EMBL" id="JAH15352.1"/>
    </source>
</evidence>
<organism evidence="1">
    <name type="scientific">Anguilla anguilla</name>
    <name type="common">European freshwater eel</name>
    <name type="synonym">Muraena anguilla</name>
    <dbReference type="NCBI Taxonomy" id="7936"/>
    <lineage>
        <taxon>Eukaryota</taxon>
        <taxon>Metazoa</taxon>
        <taxon>Chordata</taxon>
        <taxon>Craniata</taxon>
        <taxon>Vertebrata</taxon>
        <taxon>Euteleostomi</taxon>
        <taxon>Actinopterygii</taxon>
        <taxon>Neopterygii</taxon>
        <taxon>Teleostei</taxon>
        <taxon>Anguilliformes</taxon>
        <taxon>Anguillidae</taxon>
        <taxon>Anguilla</taxon>
    </lineage>
</organism>
<reference evidence="1" key="1">
    <citation type="submission" date="2014-11" db="EMBL/GenBank/DDBJ databases">
        <authorList>
            <person name="Amaro Gonzalez C."/>
        </authorList>
    </citation>
    <scope>NUCLEOTIDE SEQUENCE</scope>
</reference>
<dbReference type="AlphaFoldDB" id="A0A0E9QFU0"/>
<sequence length="51" mass="5604">MDGDGYLDICCPLLNICSGGIVFIASRLPRVSLWPAKQGRNYNSQEFGSQL</sequence>
<dbReference type="EMBL" id="GBXM01093225">
    <property type="protein sequence ID" value="JAH15352.1"/>
    <property type="molecule type" value="Transcribed_RNA"/>
</dbReference>
<accession>A0A0E9QFU0</accession>
<protein>
    <submittedName>
        <fullName evidence="1">Uncharacterized protein</fullName>
    </submittedName>
</protein>
<reference evidence="1" key="2">
    <citation type="journal article" date="2015" name="Fish Shellfish Immunol.">
        <title>Early steps in the European eel (Anguilla anguilla)-Vibrio vulnificus interaction in the gills: Role of the RtxA13 toxin.</title>
        <authorList>
            <person name="Callol A."/>
            <person name="Pajuelo D."/>
            <person name="Ebbesson L."/>
            <person name="Teles M."/>
            <person name="MacKenzie S."/>
            <person name="Amaro C."/>
        </authorList>
    </citation>
    <scope>NUCLEOTIDE SEQUENCE</scope>
</reference>
<proteinExistence type="predicted"/>
<name>A0A0E9QFU0_ANGAN</name>